<dbReference type="AlphaFoldDB" id="A0A816YDH4"/>
<dbReference type="EMBL" id="HG994361">
    <property type="protein sequence ID" value="CAF2157209.1"/>
    <property type="molecule type" value="Genomic_DNA"/>
</dbReference>
<proteinExistence type="predicted"/>
<protein>
    <submittedName>
        <fullName evidence="2">(rape) hypothetical protein</fullName>
    </submittedName>
</protein>
<reference evidence="2" key="1">
    <citation type="submission" date="2021-01" db="EMBL/GenBank/DDBJ databases">
        <authorList>
            <consortium name="Genoscope - CEA"/>
            <person name="William W."/>
        </authorList>
    </citation>
    <scope>NUCLEOTIDE SEQUENCE</scope>
</reference>
<feature type="region of interest" description="Disordered" evidence="1">
    <location>
        <begin position="144"/>
        <end position="171"/>
    </location>
</feature>
<sequence length="542" mass="61100">MRQIDVEYMRQFCKGSSKSKKANNLQNNVERNDPSYVAATVIEKMKPRLDLLEKNQNVASSTLVEMEGRVVRQVESVLVKFKEDMINSVKDMVSGLCKDYLAAHVAPQYVSPPVRNDVSGTSNHTTPVADHNEVTIRNVLRNLSDYSTPPRSTRMSQDENRTPTMKDNNGSGYECVTLVPPNGAQSANSESRARQSSFQQRLELHKRKTHNVEEEPSFSLGLTQEEQSVGIVNVSVGEDEFADLVPPIHVADNIEERQLCRKSKRQKTVPSGLLETYQCGPHLLSRLREYRKFIFLLDDMSAMERKFEKLSSDVKRNSVVNVSGIVVSVKEILYIVEKRRIYSAKMSTVLPVRLFHGAWRRNDDGYWIFQRRPSDLGLTVLIKPTETFEGLESIIRDHYNLKPDTPFTVVYHPPEWLLEPEGTRTPPTPITTTSEVEAMMSLRSWYAALTLCVSSGPEDVAHYQFLSNTTFSVGGATFVFSGLTESELVSSKEVLEDIFNEQELVGIYRAHLEIEKSKQDRGNGASGSGSDARFGNEGSLEY</sequence>
<evidence type="ECO:0000313" key="2">
    <source>
        <dbReference type="EMBL" id="CAF2157209.1"/>
    </source>
</evidence>
<feature type="compositionally biased region" description="Polar residues" evidence="1">
    <location>
        <begin position="144"/>
        <end position="155"/>
    </location>
</feature>
<organism evidence="2">
    <name type="scientific">Brassica napus</name>
    <name type="common">Rape</name>
    <dbReference type="NCBI Taxonomy" id="3708"/>
    <lineage>
        <taxon>Eukaryota</taxon>
        <taxon>Viridiplantae</taxon>
        <taxon>Streptophyta</taxon>
        <taxon>Embryophyta</taxon>
        <taxon>Tracheophyta</taxon>
        <taxon>Spermatophyta</taxon>
        <taxon>Magnoliopsida</taxon>
        <taxon>eudicotyledons</taxon>
        <taxon>Gunneridae</taxon>
        <taxon>Pentapetalae</taxon>
        <taxon>rosids</taxon>
        <taxon>malvids</taxon>
        <taxon>Brassicales</taxon>
        <taxon>Brassicaceae</taxon>
        <taxon>Brassiceae</taxon>
        <taxon>Brassica</taxon>
    </lineage>
</organism>
<feature type="region of interest" description="Disordered" evidence="1">
    <location>
        <begin position="518"/>
        <end position="542"/>
    </location>
</feature>
<evidence type="ECO:0000256" key="1">
    <source>
        <dbReference type="SAM" id="MobiDB-lite"/>
    </source>
</evidence>
<dbReference type="Proteomes" id="UP001295469">
    <property type="component" value="Chromosome A07"/>
</dbReference>
<name>A0A816YDH4_BRANA</name>
<gene>
    <name evidence="2" type="ORF">DARMORV10_A07P02760.1</name>
</gene>
<feature type="compositionally biased region" description="Polar residues" evidence="1">
    <location>
        <begin position="162"/>
        <end position="171"/>
    </location>
</feature>
<accession>A0A816YDH4</accession>